<dbReference type="Proteomes" id="UP001248581">
    <property type="component" value="Chromosome"/>
</dbReference>
<gene>
    <name evidence="2" type="ORF">RI845_01305</name>
</gene>
<dbReference type="PANTHER" id="PTHR28008">
    <property type="entry name" value="DOMAIN PROTEIN, PUTATIVE (AFU_ORTHOLOGUE AFUA_3G10980)-RELATED"/>
    <property type="match status" value="1"/>
</dbReference>
<reference evidence="3" key="1">
    <citation type="submission" date="2023-09" db="EMBL/GenBank/DDBJ databases">
        <authorList>
            <person name="Li S."/>
            <person name="Li X."/>
            <person name="Zhang C."/>
            <person name="Zhao Z."/>
        </authorList>
    </citation>
    <scope>NUCLEOTIDE SEQUENCE [LARGE SCALE GENOMIC DNA]</scope>
    <source>
        <strain evidence="3">SQ345</strain>
    </source>
</reference>
<feature type="transmembrane region" description="Helical" evidence="1">
    <location>
        <begin position="12"/>
        <end position="31"/>
    </location>
</feature>
<evidence type="ECO:0000313" key="2">
    <source>
        <dbReference type="EMBL" id="WNC68801.1"/>
    </source>
</evidence>
<dbReference type="PANTHER" id="PTHR28008:SF1">
    <property type="entry name" value="DOMAIN PROTEIN, PUTATIVE (AFU_ORTHOLOGUE AFUA_3G10980)-RELATED"/>
    <property type="match status" value="1"/>
</dbReference>
<organism evidence="2 3">
    <name type="scientific">Thalassotalea nanhaiensis</name>
    <dbReference type="NCBI Taxonomy" id="3065648"/>
    <lineage>
        <taxon>Bacteria</taxon>
        <taxon>Pseudomonadati</taxon>
        <taxon>Pseudomonadota</taxon>
        <taxon>Gammaproteobacteria</taxon>
        <taxon>Alteromonadales</taxon>
        <taxon>Colwelliaceae</taxon>
        <taxon>Thalassotalea</taxon>
    </lineage>
</organism>
<keyword evidence="1" id="KW-0472">Membrane</keyword>
<proteinExistence type="predicted"/>
<keyword evidence="1" id="KW-1133">Transmembrane helix</keyword>
<dbReference type="EMBL" id="CP134146">
    <property type="protein sequence ID" value="WNC68801.1"/>
    <property type="molecule type" value="Genomic_DNA"/>
</dbReference>
<keyword evidence="3" id="KW-1185">Reference proteome</keyword>
<keyword evidence="1" id="KW-0812">Transmembrane</keyword>
<protein>
    <submittedName>
        <fullName evidence="2">VanZ family protein</fullName>
    </submittedName>
</protein>
<feature type="transmembrane region" description="Helical" evidence="1">
    <location>
        <begin position="91"/>
        <end position="115"/>
    </location>
</feature>
<evidence type="ECO:0000256" key="1">
    <source>
        <dbReference type="SAM" id="Phobius"/>
    </source>
</evidence>
<accession>A0ABY9TJB3</accession>
<evidence type="ECO:0000313" key="3">
    <source>
        <dbReference type="Proteomes" id="UP001248581"/>
    </source>
</evidence>
<feature type="transmembrane region" description="Helical" evidence="1">
    <location>
        <begin position="65"/>
        <end position="85"/>
    </location>
</feature>
<sequence>MNILFATIRTYWIAIALFILAVITALSLYPLQSLPSVPGSDKTHHFIAYGALMFPVALRRPNNWMFIGLFFVFWGGGIELVQPYVNRYGEWLDMAANTGGIFFGLLAAQFINWFWPDSQNKSSKN</sequence>
<name>A0ABY9TJB3_9GAMM</name>
<dbReference type="RefSeq" id="WP_348387955.1">
    <property type="nucleotide sequence ID" value="NZ_CP134146.1"/>
</dbReference>